<dbReference type="NCBIfam" id="NF008726">
    <property type="entry name" value="PRK11728.1"/>
    <property type="match status" value="1"/>
</dbReference>
<dbReference type="OrthoDB" id="9801699at2"/>
<organism evidence="7 8">
    <name type="scientific">Nocardioides mangrovicus</name>
    <dbReference type="NCBI Taxonomy" id="2478913"/>
    <lineage>
        <taxon>Bacteria</taxon>
        <taxon>Bacillati</taxon>
        <taxon>Actinomycetota</taxon>
        <taxon>Actinomycetes</taxon>
        <taxon>Propionibacteriales</taxon>
        <taxon>Nocardioidaceae</taxon>
        <taxon>Nocardioides</taxon>
    </lineage>
</organism>
<sequence>MSGDQHAVVVGAGIVGLATARALTRRGVRVTVLDKEHDVAAHQTGRNSGVIHSGLYYKPDSLKARLGTAGAASMLAFAREHGVAVEQCGKLVVATREEQRPALAELLRRGTANGVPCHAIGPEEAREHEPEVSCVAALWVETTGIVDYVGVSRVMADQVVAGGGEIRFGAEVTAVHDGRVRLADGDQVAFDLLVNCAGLHSDRIARLAGAEPDVRIVPFRGEYFELAPAYTHLVRGLIYPVPDPTLPFLGVHLTRLVQGGVHAGPNAVLALAREGYRWRDVVPRDVWDSASWPGLWRLARRYWRTGVEEVARSASQRRFARSLRELVPAVPDEALVPSHAGVRAQALRRDGSLVDDFLLLRRPGQLHVLNAPSPAATASLEIGDRVAGELLEDRDA</sequence>
<dbReference type="InterPro" id="IPR036188">
    <property type="entry name" value="FAD/NAD-bd_sf"/>
</dbReference>
<dbReference type="RefSeq" id="WP_121804657.1">
    <property type="nucleotide sequence ID" value="NZ_RDBE01000001.1"/>
</dbReference>
<dbReference type="PANTHER" id="PTHR43104">
    <property type="entry name" value="L-2-HYDROXYGLUTARATE DEHYDROGENASE, MITOCHONDRIAL"/>
    <property type="match status" value="1"/>
</dbReference>
<dbReference type="SUPFAM" id="SSF51905">
    <property type="entry name" value="FAD/NAD(P)-binding domain"/>
    <property type="match status" value="1"/>
</dbReference>
<evidence type="ECO:0000256" key="3">
    <source>
        <dbReference type="ARBA" id="ARBA00022827"/>
    </source>
</evidence>
<evidence type="ECO:0000259" key="6">
    <source>
        <dbReference type="Pfam" id="PF01266"/>
    </source>
</evidence>
<evidence type="ECO:0000313" key="7">
    <source>
        <dbReference type="EMBL" id="RLV50977.1"/>
    </source>
</evidence>
<dbReference type="InterPro" id="IPR006076">
    <property type="entry name" value="FAD-dep_OxRdtase"/>
</dbReference>
<accession>A0A3L8P7P5</accession>
<evidence type="ECO:0000256" key="1">
    <source>
        <dbReference type="ARBA" id="ARBA00001974"/>
    </source>
</evidence>
<name>A0A3L8P7P5_9ACTN</name>
<dbReference type="Gene3D" id="3.50.50.60">
    <property type="entry name" value="FAD/NAD(P)-binding domain"/>
    <property type="match status" value="1"/>
</dbReference>
<dbReference type="Gene3D" id="3.30.9.10">
    <property type="entry name" value="D-Amino Acid Oxidase, subunit A, domain 2"/>
    <property type="match status" value="1"/>
</dbReference>
<protein>
    <submittedName>
        <fullName evidence="7">L-2-hydroxyglutarate oxidase</fullName>
    </submittedName>
</protein>
<dbReference type="GO" id="GO:0047545">
    <property type="term" value="F:(S)-2-hydroxyglutarate dehydrogenase activity"/>
    <property type="evidence" value="ECO:0007669"/>
    <property type="project" value="TreeGrafter"/>
</dbReference>
<evidence type="ECO:0000256" key="2">
    <source>
        <dbReference type="ARBA" id="ARBA00022630"/>
    </source>
</evidence>
<comment type="caution">
    <text evidence="7">The sequence shown here is derived from an EMBL/GenBank/DDBJ whole genome shotgun (WGS) entry which is preliminary data.</text>
</comment>
<comment type="similarity">
    <text evidence="5">Belongs to the L2HGDH family.</text>
</comment>
<keyword evidence="4" id="KW-0560">Oxidoreductase</keyword>
<proteinExistence type="inferred from homology"/>
<comment type="cofactor">
    <cofactor evidence="1">
        <name>FAD</name>
        <dbReference type="ChEBI" id="CHEBI:57692"/>
    </cofactor>
</comment>
<evidence type="ECO:0000256" key="4">
    <source>
        <dbReference type="ARBA" id="ARBA00023002"/>
    </source>
</evidence>
<dbReference type="PANTHER" id="PTHR43104:SF2">
    <property type="entry name" value="L-2-HYDROXYGLUTARATE DEHYDROGENASE, MITOCHONDRIAL"/>
    <property type="match status" value="1"/>
</dbReference>
<keyword evidence="2" id="KW-0285">Flavoprotein</keyword>
<evidence type="ECO:0000313" key="8">
    <source>
        <dbReference type="Proteomes" id="UP000281708"/>
    </source>
</evidence>
<feature type="domain" description="FAD dependent oxidoreductase" evidence="6">
    <location>
        <begin position="7"/>
        <end position="387"/>
    </location>
</feature>
<dbReference type="EMBL" id="RDBE01000001">
    <property type="protein sequence ID" value="RLV50977.1"/>
    <property type="molecule type" value="Genomic_DNA"/>
</dbReference>
<dbReference type="AlphaFoldDB" id="A0A3L8P7P5"/>
<reference evidence="7 8" key="1">
    <citation type="submission" date="2018-10" db="EMBL/GenBank/DDBJ databases">
        <title>Marmoricola sp. 4Q3S-7 whole genome shotgun sequence.</title>
        <authorList>
            <person name="Li F."/>
        </authorList>
    </citation>
    <scope>NUCLEOTIDE SEQUENCE [LARGE SCALE GENOMIC DNA]</scope>
    <source>
        <strain evidence="7 8">4Q3S-7</strain>
    </source>
</reference>
<evidence type="ECO:0000256" key="5">
    <source>
        <dbReference type="ARBA" id="ARBA00037941"/>
    </source>
</evidence>
<dbReference type="GO" id="GO:0005737">
    <property type="term" value="C:cytoplasm"/>
    <property type="evidence" value="ECO:0007669"/>
    <property type="project" value="TreeGrafter"/>
</dbReference>
<dbReference type="Proteomes" id="UP000281708">
    <property type="component" value="Unassembled WGS sequence"/>
</dbReference>
<keyword evidence="8" id="KW-1185">Reference proteome</keyword>
<dbReference type="Pfam" id="PF01266">
    <property type="entry name" value="DAO"/>
    <property type="match status" value="1"/>
</dbReference>
<keyword evidence="3" id="KW-0274">FAD</keyword>
<gene>
    <name evidence="7" type="ORF">D9V37_03340</name>
</gene>